<comment type="caution">
    <text evidence="2">The sequence shown here is derived from an EMBL/GenBank/DDBJ whole genome shotgun (WGS) entry which is preliminary data.</text>
</comment>
<feature type="compositionally biased region" description="Low complexity" evidence="1">
    <location>
        <begin position="385"/>
        <end position="398"/>
    </location>
</feature>
<evidence type="ECO:0000256" key="1">
    <source>
        <dbReference type="SAM" id="MobiDB-lite"/>
    </source>
</evidence>
<evidence type="ECO:0000313" key="2">
    <source>
        <dbReference type="EMBL" id="KAL1306080.1"/>
    </source>
</evidence>
<dbReference type="EMBL" id="JBFMKM010000005">
    <property type="protein sequence ID" value="KAL1306080.1"/>
    <property type="molecule type" value="Genomic_DNA"/>
</dbReference>
<dbReference type="GeneID" id="95977900"/>
<dbReference type="Gene3D" id="3.60.20.30">
    <property type="entry name" value="(Glycosyl)asparaginase"/>
    <property type="match status" value="1"/>
</dbReference>
<feature type="compositionally biased region" description="Polar residues" evidence="1">
    <location>
        <begin position="294"/>
        <end position="303"/>
    </location>
</feature>
<reference evidence="2 3" key="1">
    <citation type="submission" date="2024-07" db="EMBL/GenBank/DDBJ databases">
        <title>Draft sequence of the Neodothiora populina.</title>
        <authorList>
            <person name="Drown D.D."/>
            <person name="Schuette U.S."/>
            <person name="Buechlein A.B."/>
            <person name="Rusch D.R."/>
            <person name="Winton L.W."/>
            <person name="Adams G.A."/>
        </authorList>
    </citation>
    <scope>NUCLEOTIDE SEQUENCE [LARGE SCALE GENOMIC DNA]</scope>
    <source>
        <strain evidence="2 3">CPC 39397</strain>
    </source>
</reference>
<protein>
    <recommendedName>
        <fullName evidence="4">N-terminal nucleophile aminohydrolase</fullName>
    </recommendedName>
</protein>
<accession>A0ABR3PJ46</accession>
<dbReference type="PANTHER" id="PTHR10188">
    <property type="entry name" value="L-ASPARAGINASE"/>
    <property type="match status" value="1"/>
</dbReference>
<dbReference type="InterPro" id="IPR029055">
    <property type="entry name" value="Ntn_hydrolases_N"/>
</dbReference>
<dbReference type="PANTHER" id="PTHR10188:SF43">
    <property type="entry name" value="ASPARAGINASE (EUROFUNG)"/>
    <property type="match status" value="1"/>
</dbReference>
<dbReference type="SUPFAM" id="SSF56235">
    <property type="entry name" value="N-terminal nucleophile aminohydrolases (Ntn hydrolases)"/>
    <property type="match status" value="1"/>
</dbReference>
<evidence type="ECO:0000313" key="3">
    <source>
        <dbReference type="Proteomes" id="UP001562354"/>
    </source>
</evidence>
<dbReference type="Proteomes" id="UP001562354">
    <property type="component" value="Unassembled WGS sequence"/>
</dbReference>
<keyword evidence="3" id="KW-1185">Reference proteome</keyword>
<feature type="compositionally biased region" description="Low complexity" evidence="1">
    <location>
        <begin position="364"/>
        <end position="375"/>
    </location>
</feature>
<dbReference type="RefSeq" id="XP_069202353.1">
    <property type="nucleotide sequence ID" value="XM_069343803.1"/>
</dbReference>
<dbReference type="InterPro" id="IPR000246">
    <property type="entry name" value="Peptidase_T2"/>
</dbReference>
<organism evidence="2 3">
    <name type="scientific">Neodothiora populina</name>
    <dbReference type="NCBI Taxonomy" id="2781224"/>
    <lineage>
        <taxon>Eukaryota</taxon>
        <taxon>Fungi</taxon>
        <taxon>Dikarya</taxon>
        <taxon>Ascomycota</taxon>
        <taxon>Pezizomycotina</taxon>
        <taxon>Dothideomycetes</taxon>
        <taxon>Dothideomycetidae</taxon>
        <taxon>Dothideales</taxon>
        <taxon>Dothioraceae</taxon>
        <taxon>Neodothiora</taxon>
    </lineage>
</organism>
<proteinExistence type="predicted"/>
<feature type="region of interest" description="Disordered" evidence="1">
    <location>
        <begin position="364"/>
        <end position="398"/>
    </location>
</feature>
<evidence type="ECO:0008006" key="4">
    <source>
        <dbReference type="Google" id="ProtNLM"/>
    </source>
</evidence>
<dbReference type="CDD" id="cd04701">
    <property type="entry name" value="Asparaginase_2"/>
    <property type="match status" value="1"/>
</dbReference>
<feature type="region of interest" description="Disordered" evidence="1">
    <location>
        <begin position="282"/>
        <end position="331"/>
    </location>
</feature>
<name>A0ABR3PJ46_9PEZI</name>
<feature type="compositionally biased region" description="Low complexity" evidence="1">
    <location>
        <begin position="311"/>
        <end position="321"/>
    </location>
</feature>
<dbReference type="Pfam" id="PF01112">
    <property type="entry name" value="Asparaginase_2"/>
    <property type="match status" value="1"/>
</dbReference>
<gene>
    <name evidence="2" type="ORF">AAFC00_004200</name>
</gene>
<sequence>MDDMASSKPITPRIIIHGGAGNITRANLTPTAYQAYRSALLSILAEAKKLLTKPGATSLDVATHAVSLLENNPLFNSGHGAVYTRSGTHELEASVMVSSGYRKRGVGIMLVSRVKNPILMAREMLIRGEDEDGGGAGGHCQLAGETVHDLASSWGMEMCEPSYYWTKRRWDEHRRGLGLSTDEATYQRKRREADYPSSTSLEHEKLVVDDASVDDAHAFSVSNDPSWDGHEYLPQGTVGCVVLDGQGVLCTATSTGGLTNKVAHRIGDTPTIGAGFFAEQWTEEEEEVTPAPHYQQQLTVSQQERMDYSPQQQQQQQQQQQPSRIYPSSTSTTMTTALLNSLVKDCLPSLTTYLPITTPNHYLTSSPSSTSFPSSEKIPVPPSNKPAQGPATATKAAAISGTGNGDSFLRLSAARTACAIARFSSPTSDKSNRKNNLAAAVAQVAGPNGMLQQSAGDRFGRTGEGEGGMIGIEFENSPRRRRGPRGTVVADLNCGGMFRAWVDDEGRERMMVFRDEY</sequence>